<dbReference type="Pfam" id="PF03706">
    <property type="entry name" value="LPG_synthase_TM"/>
    <property type="match status" value="1"/>
</dbReference>
<feature type="transmembrane region" description="Helical" evidence="7">
    <location>
        <begin position="123"/>
        <end position="148"/>
    </location>
</feature>
<evidence type="ECO:0000313" key="9">
    <source>
        <dbReference type="EMBL" id="WDF70526.1"/>
    </source>
</evidence>
<evidence type="ECO:0000256" key="3">
    <source>
        <dbReference type="ARBA" id="ARBA00022679"/>
    </source>
</evidence>
<keyword evidence="4 7" id="KW-0812">Transmembrane</keyword>
<dbReference type="PANTHER" id="PTHR34697:SF2">
    <property type="entry name" value="PHOSPHATIDYLGLYCEROL LYSYLTRANSFERASE"/>
    <property type="match status" value="1"/>
</dbReference>
<evidence type="ECO:0000256" key="4">
    <source>
        <dbReference type="ARBA" id="ARBA00022692"/>
    </source>
</evidence>
<feature type="domain" description="Phosphatidylglycerol lysyltransferase C-terminal" evidence="8">
    <location>
        <begin position="555"/>
        <end position="837"/>
    </location>
</feature>
<proteinExistence type="predicted"/>
<name>A0ABY7WQ36_9SPHI</name>
<feature type="transmembrane region" description="Helical" evidence="7">
    <location>
        <begin position="294"/>
        <end position="315"/>
    </location>
</feature>
<feature type="transmembrane region" description="Helical" evidence="7">
    <location>
        <begin position="48"/>
        <end position="72"/>
    </location>
</feature>
<dbReference type="Proteomes" id="UP001221558">
    <property type="component" value="Chromosome"/>
</dbReference>
<feature type="transmembrane region" description="Helical" evidence="7">
    <location>
        <begin position="264"/>
        <end position="282"/>
    </location>
</feature>
<feature type="transmembrane region" description="Helical" evidence="7">
    <location>
        <begin position="92"/>
        <end position="111"/>
    </location>
</feature>
<dbReference type="Pfam" id="PF09924">
    <property type="entry name" value="LPG_synthase_C"/>
    <property type="match status" value="1"/>
</dbReference>
<sequence>MKLHLKANNYYFKEILAFLFLMLAAYFFRKQYSEISDARKVITQAQPLFVVIGLLVTGVYILLQAYMYIFAFKAVQAPIRLAEGLRLFLKRNLVSVFLPGGGVTSLAFFTGEIERGGISKNKIGFASYLFGMAGIASLAFVALPVIIYLSLTKSASSSTWAALIGLCSLIAILAMATYSFVKKGAVYKLLYRISPQFEVLASEIGQGNFQKKSLVYTFVCSIGVEVVGILHLYIAMKALGVPASVESCAAGYIIATLFFAISPFLRGLGAVEISLILVLQSYGMAQVEALSVTLLYRVFEFWLPLLAGVAAFFFVRGNIILRLLPGVLLALLGFVNIISVLTPPFRDRLRLLENFLPLDFIHFSSIAVLILGILLLCCAAFLVRGLRNAWWLALLFASLSLVGNITKGIDYEEASLGLFVIIVLIFTRSNYRLRGDPHLQNFGIQTAVFILLAVIIYGTVGFYFLDKKDFNVDFSIAQSIKSTLRSFILLDPDPEPLTRFGLGFVRSINFLGAVSLALLVYVFIKPFIFHVTPLAQERAQATQLLARFGRTADDYFKAYPDKVYFFSKKTSGFIAYKTAGAFAIVLGEPVCEDDPSVIQGFVEEFERFCMDNGLKTAYYKIAEDRLAIFQSLGKKALPLGQEARLHLPSFSLEGKDRKSLRNVLNALQKKGYATVVHEAPIKEGLLQKLKYVSDDWLNSMERKEIVFSSGMFDWEELKTQKIICIENADEKVVAFLNIIPDYAPAEGTYDLIRKTADAPAGVMDALIVAIITQLQMADKQYLNMGMAAMSGIDKPQGFPEWAMKFAYERLRQFRHYQGLYDFKDKFGPQWETKYLIYENHYDLASLPLVLANVMKP</sequence>
<feature type="transmembrane region" description="Helical" evidence="7">
    <location>
        <begin position="361"/>
        <end position="383"/>
    </location>
</feature>
<dbReference type="InterPro" id="IPR051211">
    <property type="entry name" value="PG_lysyltransferase"/>
</dbReference>
<dbReference type="InterPro" id="IPR022791">
    <property type="entry name" value="L-PG_synthase/AglD"/>
</dbReference>
<keyword evidence="5 7" id="KW-1133">Transmembrane helix</keyword>
<evidence type="ECO:0000256" key="2">
    <source>
        <dbReference type="ARBA" id="ARBA00022475"/>
    </source>
</evidence>
<keyword evidence="6 7" id="KW-0472">Membrane</keyword>
<evidence type="ECO:0000313" key="10">
    <source>
        <dbReference type="Proteomes" id="UP001221558"/>
    </source>
</evidence>
<keyword evidence="2" id="KW-1003">Cell membrane</keyword>
<dbReference type="PANTHER" id="PTHR34697">
    <property type="entry name" value="PHOSPHATIDYLGLYCEROL LYSYLTRANSFERASE"/>
    <property type="match status" value="1"/>
</dbReference>
<feature type="transmembrane region" description="Helical" evidence="7">
    <location>
        <begin position="214"/>
        <end position="234"/>
    </location>
</feature>
<evidence type="ECO:0000256" key="7">
    <source>
        <dbReference type="SAM" id="Phobius"/>
    </source>
</evidence>
<accession>A0ABY7WQ36</accession>
<feature type="transmembrane region" description="Helical" evidence="7">
    <location>
        <begin position="443"/>
        <end position="465"/>
    </location>
</feature>
<feature type="transmembrane region" description="Helical" evidence="7">
    <location>
        <begin position="160"/>
        <end position="181"/>
    </location>
</feature>
<protein>
    <submittedName>
        <fullName evidence="9">Phosphatidylglycerol lysyltransferase domain-containing protein</fullName>
    </submittedName>
</protein>
<feature type="transmembrane region" description="Helical" evidence="7">
    <location>
        <begin position="12"/>
        <end position="28"/>
    </location>
</feature>
<evidence type="ECO:0000256" key="6">
    <source>
        <dbReference type="ARBA" id="ARBA00023136"/>
    </source>
</evidence>
<evidence type="ECO:0000256" key="1">
    <source>
        <dbReference type="ARBA" id="ARBA00004651"/>
    </source>
</evidence>
<keyword evidence="10" id="KW-1185">Reference proteome</keyword>
<dbReference type="InterPro" id="IPR024320">
    <property type="entry name" value="LPG_synthase_C"/>
</dbReference>
<comment type="subcellular location">
    <subcellularLocation>
        <location evidence="1">Cell membrane</location>
        <topology evidence="1">Multi-pass membrane protein</topology>
    </subcellularLocation>
</comment>
<feature type="transmembrane region" description="Helical" evidence="7">
    <location>
        <begin position="322"/>
        <end position="341"/>
    </location>
</feature>
<dbReference type="EMBL" id="CP117880">
    <property type="protein sequence ID" value="WDF70526.1"/>
    <property type="molecule type" value="Genomic_DNA"/>
</dbReference>
<keyword evidence="3" id="KW-0808">Transferase</keyword>
<feature type="transmembrane region" description="Helical" evidence="7">
    <location>
        <begin position="390"/>
        <end position="409"/>
    </location>
</feature>
<dbReference type="RefSeq" id="WP_274269232.1">
    <property type="nucleotide sequence ID" value="NZ_CP117880.1"/>
</dbReference>
<evidence type="ECO:0000256" key="5">
    <source>
        <dbReference type="ARBA" id="ARBA00022989"/>
    </source>
</evidence>
<reference evidence="9 10" key="1">
    <citation type="submission" date="2023-02" db="EMBL/GenBank/DDBJ databases">
        <title>Genome sequence of Sphingobacterium sp. KACC 22765.</title>
        <authorList>
            <person name="Kim S."/>
            <person name="Heo J."/>
            <person name="Kwon S.-W."/>
        </authorList>
    </citation>
    <scope>NUCLEOTIDE SEQUENCE [LARGE SCALE GENOMIC DNA]</scope>
    <source>
        <strain evidence="9 10">KACC 22765</strain>
    </source>
</reference>
<feature type="transmembrane region" description="Helical" evidence="7">
    <location>
        <begin position="504"/>
        <end position="524"/>
    </location>
</feature>
<organism evidence="9 10">
    <name type="scientific">Sphingobacterium oryzagri</name>
    <dbReference type="NCBI Taxonomy" id="3025669"/>
    <lineage>
        <taxon>Bacteria</taxon>
        <taxon>Pseudomonadati</taxon>
        <taxon>Bacteroidota</taxon>
        <taxon>Sphingobacteriia</taxon>
        <taxon>Sphingobacteriales</taxon>
        <taxon>Sphingobacteriaceae</taxon>
        <taxon>Sphingobacterium</taxon>
    </lineage>
</organism>
<evidence type="ECO:0000259" key="8">
    <source>
        <dbReference type="Pfam" id="PF09924"/>
    </source>
</evidence>
<gene>
    <name evidence="9" type="ORF">PQ465_09160</name>
</gene>